<evidence type="ECO:0000259" key="1">
    <source>
        <dbReference type="SMART" id="SM00849"/>
    </source>
</evidence>
<protein>
    <submittedName>
        <fullName evidence="2">MBL fold metallo-hydrolase</fullName>
    </submittedName>
</protein>
<dbReference type="Pfam" id="PF00753">
    <property type="entry name" value="Lactamase_B"/>
    <property type="match status" value="1"/>
</dbReference>
<dbReference type="PANTHER" id="PTHR42951:SF22">
    <property type="entry name" value="METALLO BETA-LACTAMASE SUPERFAMILY LIPOPROTEIN"/>
    <property type="match status" value="1"/>
</dbReference>
<dbReference type="PANTHER" id="PTHR42951">
    <property type="entry name" value="METALLO-BETA-LACTAMASE DOMAIN-CONTAINING"/>
    <property type="match status" value="1"/>
</dbReference>
<organism evidence="2 3">
    <name type="scientific">Mariniradius sediminis</name>
    <dbReference type="NCBI Taxonomy" id="2909237"/>
    <lineage>
        <taxon>Bacteria</taxon>
        <taxon>Pseudomonadati</taxon>
        <taxon>Bacteroidota</taxon>
        <taxon>Cytophagia</taxon>
        <taxon>Cytophagales</taxon>
        <taxon>Cyclobacteriaceae</taxon>
        <taxon>Mariniradius</taxon>
    </lineage>
</organism>
<dbReference type="InterPro" id="IPR050855">
    <property type="entry name" value="NDM-1-like"/>
</dbReference>
<feature type="domain" description="Metallo-beta-lactamase" evidence="1">
    <location>
        <begin position="17"/>
        <end position="211"/>
    </location>
</feature>
<dbReference type="CDD" id="cd07726">
    <property type="entry name" value="ST1585-like_MBL-fold"/>
    <property type="match status" value="1"/>
</dbReference>
<sequence length="300" mass="33440">MADIRILDLRFQGASEAIASFLVETDAGPVLIETGPDSTFANLEKELAKFGYLPEDIRHVLLTHIHFDHAGAAWRLAIGGAKIYVHPAGAVHLVNPERLWNSASQIYGDDMEKLWGQSGSIPSDQVIEVEDEAVLEIGNCRFKAIHTPGHAVHHIAWKLGESIFTGDIAGVKIENGPVVPPCPPPDIHIEAWKSSLGKIKAEKPSFLFLTHFGIIENVDWHLDSLSYILDDWSEWMKSRFDQGVPQADAVTDFISYTRHFLAAQGCSEALIEVYEKANPSFMSVAGLYRYWKLKQEGRLR</sequence>
<dbReference type="Proteomes" id="UP001201449">
    <property type="component" value="Unassembled WGS sequence"/>
</dbReference>
<gene>
    <name evidence="2" type="ORF">L0U89_18655</name>
</gene>
<comment type="caution">
    <text evidence="2">The sequence shown here is derived from an EMBL/GenBank/DDBJ whole genome shotgun (WGS) entry which is preliminary data.</text>
</comment>
<dbReference type="InterPro" id="IPR037482">
    <property type="entry name" value="ST1585_MBL-fold"/>
</dbReference>
<accession>A0ABS9C0A5</accession>
<dbReference type="InterPro" id="IPR036866">
    <property type="entry name" value="RibonucZ/Hydroxyglut_hydro"/>
</dbReference>
<evidence type="ECO:0000313" key="3">
    <source>
        <dbReference type="Proteomes" id="UP001201449"/>
    </source>
</evidence>
<name>A0ABS9C0A5_9BACT</name>
<proteinExistence type="predicted"/>
<evidence type="ECO:0000313" key="2">
    <source>
        <dbReference type="EMBL" id="MCF1753087.1"/>
    </source>
</evidence>
<dbReference type="SUPFAM" id="SSF56281">
    <property type="entry name" value="Metallo-hydrolase/oxidoreductase"/>
    <property type="match status" value="1"/>
</dbReference>
<dbReference type="RefSeq" id="WP_234862908.1">
    <property type="nucleotide sequence ID" value="NZ_JAKEVZ010000020.1"/>
</dbReference>
<dbReference type="InterPro" id="IPR001279">
    <property type="entry name" value="Metallo-B-lactamas"/>
</dbReference>
<keyword evidence="3" id="KW-1185">Reference proteome</keyword>
<reference evidence="2 3" key="1">
    <citation type="submission" date="2022-01" db="EMBL/GenBank/DDBJ databases">
        <title>Mariniradius saccharolyticus sp. nov., isolated from sediment of a river.</title>
        <authorList>
            <person name="Liu H."/>
        </authorList>
    </citation>
    <scope>NUCLEOTIDE SEQUENCE [LARGE SCALE GENOMIC DNA]</scope>
    <source>
        <strain evidence="2 3">RY-2</strain>
    </source>
</reference>
<dbReference type="EMBL" id="JAKEVZ010000020">
    <property type="protein sequence ID" value="MCF1753087.1"/>
    <property type="molecule type" value="Genomic_DNA"/>
</dbReference>
<dbReference type="Gene3D" id="3.60.15.10">
    <property type="entry name" value="Ribonuclease Z/Hydroxyacylglutathione hydrolase-like"/>
    <property type="match status" value="1"/>
</dbReference>
<dbReference type="SMART" id="SM00849">
    <property type="entry name" value="Lactamase_B"/>
    <property type="match status" value="1"/>
</dbReference>